<evidence type="ECO:0000313" key="8">
    <source>
        <dbReference type="Proteomes" id="UP000176294"/>
    </source>
</evidence>
<evidence type="ECO:0000256" key="5">
    <source>
        <dbReference type="PIRSR" id="PIRSR606710-2"/>
    </source>
</evidence>
<name>A0A1G1T5Q4_9BACT</name>
<dbReference type="Gene3D" id="2.115.10.20">
    <property type="entry name" value="Glycosyl hydrolase domain, family 43"/>
    <property type="match status" value="1"/>
</dbReference>
<dbReference type="EMBL" id="MDZB01000098">
    <property type="protein sequence ID" value="OGX86207.1"/>
    <property type="molecule type" value="Genomic_DNA"/>
</dbReference>
<comment type="pathway">
    <text evidence="1">Glycan metabolism; L-arabinan degradation.</text>
</comment>
<proteinExistence type="inferred from homology"/>
<evidence type="ECO:0008006" key="9">
    <source>
        <dbReference type="Google" id="ProtNLM"/>
    </source>
</evidence>
<organism evidence="7 8">
    <name type="scientific">Hymenobacter lapidarius</name>
    <dbReference type="NCBI Taxonomy" id="1908237"/>
    <lineage>
        <taxon>Bacteria</taxon>
        <taxon>Pseudomonadati</taxon>
        <taxon>Bacteroidota</taxon>
        <taxon>Cytophagia</taxon>
        <taxon>Cytophagales</taxon>
        <taxon>Hymenobacteraceae</taxon>
        <taxon>Hymenobacter</taxon>
    </lineage>
</organism>
<gene>
    <name evidence="7" type="ORF">BEN47_01220</name>
</gene>
<evidence type="ECO:0000256" key="4">
    <source>
        <dbReference type="ARBA" id="ARBA00023295"/>
    </source>
</evidence>
<dbReference type="STRING" id="1908237.BEN47_01220"/>
<dbReference type="Pfam" id="PF04616">
    <property type="entry name" value="Glyco_hydro_43"/>
    <property type="match status" value="1"/>
</dbReference>
<reference evidence="7 8" key="1">
    <citation type="submission" date="2016-08" db="EMBL/GenBank/DDBJ databases">
        <title>Hymenobacter coccineus sp. nov., Hymenobacter lapidarius sp. nov. and Hymenobacter glacialis sp. nov., isolated from Antarctic soil.</title>
        <authorList>
            <person name="Sedlacek I."/>
            <person name="Kralova S."/>
            <person name="Kyrova K."/>
            <person name="Maslanova I."/>
            <person name="Stankova E."/>
            <person name="Vrbovska V."/>
            <person name="Nemec M."/>
            <person name="Bartak M."/>
            <person name="Svec P."/>
            <person name="Busse H.-J."/>
            <person name="Pantucek R."/>
        </authorList>
    </citation>
    <scope>NUCLEOTIDE SEQUENCE [LARGE SCALE GENOMIC DNA]</scope>
    <source>
        <strain evidence="7 8">CCM 8643</strain>
    </source>
</reference>
<feature type="region of interest" description="Disordered" evidence="6">
    <location>
        <begin position="221"/>
        <end position="244"/>
    </location>
</feature>
<dbReference type="GO" id="GO:0005975">
    <property type="term" value="P:carbohydrate metabolic process"/>
    <property type="evidence" value="ECO:0007669"/>
    <property type="project" value="InterPro"/>
</dbReference>
<comment type="caution">
    <text evidence="7">The sequence shown here is derived from an EMBL/GenBank/DDBJ whole genome shotgun (WGS) entry which is preliminary data.</text>
</comment>
<keyword evidence="4" id="KW-0326">Glycosidase</keyword>
<dbReference type="AlphaFoldDB" id="A0A1G1T5Q4"/>
<evidence type="ECO:0000313" key="7">
    <source>
        <dbReference type="EMBL" id="OGX86207.1"/>
    </source>
</evidence>
<comment type="similarity">
    <text evidence="2">Belongs to the glycosyl hydrolase 43 family.</text>
</comment>
<dbReference type="Proteomes" id="UP000176294">
    <property type="component" value="Unassembled WGS sequence"/>
</dbReference>
<evidence type="ECO:0000256" key="1">
    <source>
        <dbReference type="ARBA" id="ARBA00004834"/>
    </source>
</evidence>
<dbReference type="PANTHER" id="PTHR43301">
    <property type="entry name" value="ARABINAN ENDO-1,5-ALPHA-L-ARABINOSIDASE"/>
    <property type="match status" value="1"/>
</dbReference>
<dbReference type="GO" id="GO:0004553">
    <property type="term" value="F:hydrolase activity, hydrolyzing O-glycosyl compounds"/>
    <property type="evidence" value="ECO:0007669"/>
    <property type="project" value="InterPro"/>
</dbReference>
<evidence type="ECO:0000256" key="2">
    <source>
        <dbReference type="ARBA" id="ARBA00009865"/>
    </source>
</evidence>
<accession>A0A1G1T5Q4</accession>
<keyword evidence="8" id="KW-1185">Reference proteome</keyword>
<evidence type="ECO:0000256" key="3">
    <source>
        <dbReference type="ARBA" id="ARBA00022801"/>
    </source>
</evidence>
<dbReference type="OrthoDB" id="9801455at2"/>
<dbReference type="InterPro" id="IPR023296">
    <property type="entry name" value="Glyco_hydro_beta-prop_sf"/>
</dbReference>
<evidence type="ECO:0000256" key="6">
    <source>
        <dbReference type="SAM" id="MobiDB-lite"/>
    </source>
</evidence>
<dbReference type="InterPro" id="IPR006710">
    <property type="entry name" value="Glyco_hydro_43"/>
</dbReference>
<dbReference type="InterPro" id="IPR050727">
    <property type="entry name" value="GH43_arabinanases"/>
</dbReference>
<protein>
    <recommendedName>
        <fullName evidence="9">Glycoside hydrolase</fullName>
    </recommendedName>
</protein>
<dbReference type="SUPFAM" id="SSF75005">
    <property type="entry name" value="Arabinanase/levansucrase/invertase"/>
    <property type="match status" value="1"/>
</dbReference>
<keyword evidence="3" id="KW-0378">Hydrolase</keyword>
<dbReference type="PANTHER" id="PTHR43301:SF3">
    <property type="entry name" value="ARABINAN ENDO-1,5-ALPHA-L-ARABINOSIDASE A-RELATED"/>
    <property type="match status" value="1"/>
</dbReference>
<sequence length="244" mass="26863">MYTNPVIDDNFPDPAIIRTRSGWYYAYGTQTKRAGVVINLQVARSADLINWEYLGEGLPEKPSWATESQKIWAPHVSEHHGRFYLYYSARPNGADHFSLAVAVADAPAGPFLDSGQPLLAGPGFTCIDPMAFDDPATGQRLLYWGSGFGPIWVQELADDRLGFRAGSAPQALIHPSTSHDPRDYTGWWKRPGCTSVRAGTTFSFRATTAVGPRLTTRCSWLGPATPPAPSRRMPLPRATRTRPC</sequence>
<feature type="site" description="Important for catalytic activity, responsible for pKa modulation of the active site Glu and correct orientation of both the proton donor and substrate" evidence="5">
    <location>
        <position position="128"/>
    </location>
</feature>